<comment type="caution">
    <text evidence="2">The sequence shown here is derived from an EMBL/GenBank/DDBJ whole genome shotgun (WGS) entry which is preliminary data.</text>
</comment>
<evidence type="ECO:0000313" key="3">
    <source>
        <dbReference type="Proteomes" id="UP001597542"/>
    </source>
</evidence>
<feature type="region of interest" description="Disordered" evidence="1">
    <location>
        <begin position="201"/>
        <end position="281"/>
    </location>
</feature>
<dbReference type="Proteomes" id="UP001597542">
    <property type="component" value="Unassembled WGS sequence"/>
</dbReference>
<reference evidence="3" key="1">
    <citation type="journal article" date="2019" name="Int. J. Syst. Evol. Microbiol.">
        <title>The Global Catalogue of Microorganisms (GCM) 10K type strain sequencing project: providing services to taxonomists for standard genome sequencing and annotation.</title>
        <authorList>
            <consortium name="The Broad Institute Genomics Platform"/>
            <consortium name="The Broad Institute Genome Sequencing Center for Infectious Disease"/>
            <person name="Wu L."/>
            <person name="Ma J."/>
        </authorList>
    </citation>
    <scope>NUCLEOTIDE SEQUENCE [LARGE SCALE GENOMIC DNA]</scope>
    <source>
        <strain evidence="3">CGMCC 4.7638</strain>
    </source>
</reference>
<keyword evidence="3" id="KW-1185">Reference proteome</keyword>
<name>A0ABW5HVJ0_9PSEU</name>
<accession>A0ABW5HVJ0</accession>
<feature type="compositionally biased region" description="Low complexity" evidence="1">
    <location>
        <begin position="206"/>
        <end position="217"/>
    </location>
</feature>
<sequence length="281" mass="31304">MSSHPVAQSSRRAAATDVVPDFSELIGCSDEQLEELVLANLGPDAAGLWEALLVPPLLGRVRAILIATQNRVDNDLRVRRSRRNERGSRLGFDPASHYEQRYGQWRVRVTVFKRFVETRLAQTRAAAVDENHTASALNQRHRNAVRRLAQAIDCHRRSLGTEFDPEPADRELWQILDDVTVPLGPHGVPVPVRDMLDTYWSPEQNHPSPSLSLFSSADSDRAARHHRPLSQHGQKGTATDPTEDDSGGMTEPPAPWPEDLEVFAEAVRPTTKPTRETDGAN</sequence>
<evidence type="ECO:0000256" key="1">
    <source>
        <dbReference type="SAM" id="MobiDB-lite"/>
    </source>
</evidence>
<dbReference type="RefSeq" id="WP_344287392.1">
    <property type="nucleotide sequence ID" value="NZ_BAAAHV010000028.1"/>
</dbReference>
<protein>
    <submittedName>
        <fullName evidence="2">Uncharacterized protein</fullName>
    </submittedName>
</protein>
<gene>
    <name evidence="2" type="ORF">ACFSUT_08430</name>
</gene>
<dbReference type="EMBL" id="JBHUKQ010000008">
    <property type="protein sequence ID" value="MFD2480295.1"/>
    <property type="molecule type" value="Genomic_DNA"/>
</dbReference>
<organism evidence="2 3">
    <name type="scientific">Amycolatopsis albidoflavus</name>
    <dbReference type="NCBI Taxonomy" id="102226"/>
    <lineage>
        <taxon>Bacteria</taxon>
        <taxon>Bacillati</taxon>
        <taxon>Actinomycetota</taxon>
        <taxon>Actinomycetes</taxon>
        <taxon>Pseudonocardiales</taxon>
        <taxon>Pseudonocardiaceae</taxon>
        <taxon>Amycolatopsis</taxon>
    </lineage>
</organism>
<evidence type="ECO:0000313" key="2">
    <source>
        <dbReference type="EMBL" id="MFD2480295.1"/>
    </source>
</evidence>
<proteinExistence type="predicted"/>
<feature type="compositionally biased region" description="Polar residues" evidence="1">
    <location>
        <begin position="231"/>
        <end position="240"/>
    </location>
</feature>